<dbReference type="PANTHER" id="PTHR39639:SF1">
    <property type="entry name" value="DUF262 DOMAIN-CONTAINING PROTEIN"/>
    <property type="match status" value="1"/>
</dbReference>
<proteinExistence type="predicted"/>
<dbReference type="InterPro" id="IPR004919">
    <property type="entry name" value="GmrSD_N"/>
</dbReference>
<feature type="domain" description="GmrSD restriction endonucleases N-terminal" evidence="1">
    <location>
        <begin position="22"/>
        <end position="178"/>
    </location>
</feature>
<comment type="caution">
    <text evidence="2">The sequence shown here is derived from an EMBL/GenBank/DDBJ whole genome shotgun (WGS) entry which is preliminary data.</text>
</comment>
<evidence type="ECO:0000313" key="2">
    <source>
        <dbReference type="EMBL" id="MDR6301577.1"/>
    </source>
</evidence>
<accession>A0ABU1KAS4</accession>
<dbReference type="EMBL" id="JAVDQA010000006">
    <property type="protein sequence ID" value="MDR6301577.1"/>
    <property type="molecule type" value="Genomic_DNA"/>
</dbReference>
<keyword evidence="3" id="KW-1185">Reference proteome</keyword>
<dbReference type="RefSeq" id="WP_309729105.1">
    <property type="nucleotide sequence ID" value="NZ_JAVDQA010000006.1"/>
</dbReference>
<sequence>MEIREIFENKIKIEPKVMSIEVLFNNPERLKETNYKPFYQRNYVWDDEKATYFIESILLGTEIPPLIYFRNSNKVEVIDGRQRYQTILRFISNEFKLKKNGLPKLQNIGISNNYFRDLDANLQDLFWDTKLRLIEFSFHSQNLIDEEVEDVVKKEIFKRYNSGITPLKPTEIDSAFYFDDDLNSFFKQKLISDQILFRDISNVLHFEKTNNEVLLKKIRQLLVQHKIPIKFYAVKKNIIIAKFYEFSFSDIDETEIRNIYSSFIDKINLIKKIKSNFTAEKDLYNRLISECLFWVFSIMEDEKLSLSLINQHIIDELVEYIYNNIESFETIRSSFAKELYTRYDVISIFFSEKFDINFTEYLHNNSDFKQKNKEIIPEVEELKSFDDLRINKPEPSSIAIVDICRQMSRNRFLIRPPYQRKEVINKKKSSSIIESILLGIKLPPIFIYKRKDGISEVLDGQQRLLSILGFIKEPYLDETNKVRHSDKNGFSLYLKNSILKNLHGKKYEQLTRDQQYKIKNFDLWIIEINYKNNINFEPIDLFLRLNNKPYPIKEDTFEMWNSYVSRDIILTIQAIYKNNNDWFYIRKNNSRMENENIYTALAYFQYTWIISGKPINFKPKDVDIYKVVDKINFRIKSKNEITKVLEDISKTERFINSANNFEFNFIKKLRILFSDNNNSSTSILNNNLEDTLNIVKGRRTQQAFYALWYFLFDIPFDVVERSKVEIRKDLKSLFKDMSGIESKELFHLNIDHFKSRYNDIQTDLFLDNPNYQFLEKAQLGNISIISQGVTNKNIKPNSIKSEFSFPYFEKGEFNNYQIRKEDISYLDDVSMFNTKDFFSLRDKILLKRNLTSYTKFSTAYFDSNLIFKPNTIGIVVNRYGFETKYVLAILSSRYCFNVFYLNNFRKIDDSKNISLSEIRAIDIPVIPTEKQLLFSKIVDYVLICKIDSEATLFFERLIDAMVYELFYQVQFENASIKISEYLKDLPPVERKDDIEFIDSIYKKLSNPNHELNTSLLKILNINEITAIENNFENF</sequence>
<reference evidence="2 3" key="1">
    <citation type="submission" date="2023-07" db="EMBL/GenBank/DDBJ databases">
        <title>Genomic Encyclopedia of Type Strains, Phase IV (KMG-IV): sequencing the most valuable type-strain genomes for metagenomic binning, comparative biology and taxonomic classification.</title>
        <authorList>
            <person name="Goeker M."/>
        </authorList>
    </citation>
    <scope>NUCLEOTIDE SEQUENCE [LARGE SCALE GENOMIC DNA]</scope>
    <source>
        <strain evidence="2 3">DSM 102814</strain>
    </source>
</reference>
<dbReference type="Proteomes" id="UP001257659">
    <property type="component" value="Unassembled WGS sequence"/>
</dbReference>
<evidence type="ECO:0000259" key="1">
    <source>
        <dbReference type="Pfam" id="PF03235"/>
    </source>
</evidence>
<dbReference type="Pfam" id="PF03235">
    <property type="entry name" value="GmrSD_N"/>
    <property type="match status" value="1"/>
</dbReference>
<name>A0ABU1KAS4_9FLAO</name>
<protein>
    <recommendedName>
        <fullName evidence="1">GmrSD restriction endonucleases N-terminal domain-containing protein</fullName>
    </recommendedName>
</protein>
<evidence type="ECO:0000313" key="3">
    <source>
        <dbReference type="Proteomes" id="UP001257659"/>
    </source>
</evidence>
<organism evidence="2 3">
    <name type="scientific">Mesonia maritima</name>
    <dbReference type="NCBI Taxonomy" id="1793873"/>
    <lineage>
        <taxon>Bacteria</taxon>
        <taxon>Pseudomonadati</taxon>
        <taxon>Bacteroidota</taxon>
        <taxon>Flavobacteriia</taxon>
        <taxon>Flavobacteriales</taxon>
        <taxon>Flavobacteriaceae</taxon>
        <taxon>Mesonia</taxon>
    </lineage>
</organism>
<gene>
    <name evidence="2" type="ORF">GGR31_002246</name>
</gene>
<dbReference type="PANTHER" id="PTHR39639">
    <property type="entry name" value="CHROMOSOME 16, WHOLE GENOME SHOTGUN SEQUENCE"/>
    <property type="match status" value="1"/>
</dbReference>
<dbReference type="SUPFAM" id="SSF116734">
    <property type="entry name" value="DNA methylase specificity domain"/>
    <property type="match status" value="1"/>
</dbReference>